<dbReference type="SUPFAM" id="SSF54211">
    <property type="entry name" value="Ribosomal protein S5 domain 2-like"/>
    <property type="match status" value="1"/>
</dbReference>
<dbReference type="InterPro" id="IPR020568">
    <property type="entry name" value="Ribosomal_Su5_D2-typ_SF"/>
</dbReference>
<feature type="domain" description="GHMP kinase C-terminal" evidence="13">
    <location>
        <begin position="283"/>
        <end position="363"/>
    </location>
</feature>
<dbReference type="InterPro" id="IPR006204">
    <property type="entry name" value="GHMP_kinase_N_dom"/>
</dbReference>
<evidence type="ECO:0000313" key="15">
    <source>
        <dbReference type="EMBL" id="RYU93792.1"/>
    </source>
</evidence>
<dbReference type="PRINTS" id="PR00473">
    <property type="entry name" value="GALCTOKINASE"/>
</dbReference>
<dbReference type="PRINTS" id="PR00959">
    <property type="entry name" value="MEVGALKINASE"/>
</dbReference>
<dbReference type="OrthoDB" id="250531at2"/>
<name>A0A4Q5LVS8_9BACT</name>
<comment type="caution">
    <text evidence="15">The sequence shown here is derived from an EMBL/GenBank/DDBJ whole genome shotgun (WGS) entry which is preliminary data.</text>
</comment>
<sequence length="384" mass="42373">MYSENIKQKFSELFNQTPDIIVRAPGRINLIGEHTDYNEGFVLPAAIDKAIYFAVSKRDDKLIKLYAYDLADAYEFSLDSIEKSTKGWANFLIGMVAEMTGTNHKLTQGFNVVFGGDVPLGAGLSSSAAVESGIGFALSELFGFELSGIQLALTAQQAEHNFAGVKCGIMDMFASIHGKDKCVIKLDCRDLSYEYFPFNTAEYAIILCNSGVKHNLGDTEYNKRRAECEEGISILQGAFPQIDTLRDVTIPMLRSQADKLPQIVYNRCRYVVEEIHRVEEACKDLLKDDFVAFGEKMYETHTGLSELYEVSCPELDFLVEQTLTNDAVAGARMMGGGFGGCTINLVKKEAVDDFLADISQAYEAAFGQKLVSYKVAITNGVEAI</sequence>
<dbReference type="InterPro" id="IPR006206">
    <property type="entry name" value="Mevalonate/galactokinase"/>
</dbReference>
<evidence type="ECO:0000256" key="2">
    <source>
        <dbReference type="ARBA" id="ARBA00022490"/>
    </source>
</evidence>
<dbReference type="InterPro" id="IPR019539">
    <property type="entry name" value="GalKase_N"/>
</dbReference>
<reference evidence="15 16" key="1">
    <citation type="submission" date="2019-02" db="EMBL/GenBank/DDBJ databases">
        <title>Bacterial novel species Emticicia sp. 17J42-9 isolated from soil.</title>
        <authorList>
            <person name="Jung H.-Y."/>
        </authorList>
    </citation>
    <scope>NUCLEOTIDE SEQUENCE [LARGE SCALE GENOMIC DNA]</scope>
    <source>
        <strain evidence="15 16">17J42-9</strain>
    </source>
</reference>
<dbReference type="NCBIfam" id="TIGR00131">
    <property type="entry name" value="gal_kin"/>
    <property type="match status" value="1"/>
</dbReference>
<dbReference type="Pfam" id="PF10509">
    <property type="entry name" value="GalKase_gal_bdg"/>
    <property type="match status" value="1"/>
</dbReference>
<dbReference type="AlphaFoldDB" id="A0A4Q5LVS8"/>
<dbReference type="FunFam" id="3.30.230.10:FF:000017">
    <property type="entry name" value="Galactokinase"/>
    <property type="match status" value="1"/>
</dbReference>
<evidence type="ECO:0000256" key="3">
    <source>
        <dbReference type="ARBA" id="ARBA00022679"/>
    </source>
</evidence>
<keyword evidence="3 15" id="KW-0808">Transferase</keyword>
<dbReference type="InterPro" id="IPR000705">
    <property type="entry name" value="Galactokinase"/>
</dbReference>
<keyword evidence="9" id="KW-0299">Galactose metabolism</keyword>
<evidence type="ECO:0000256" key="1">
    <source>
        <dbReference type="ARBA" id="ARBA00006566"/>
    </source>
</evidence>
<dbReference type="InterPro" id="IPR014721">
    <property type="entry name" value="Ribsml_uS5_D2-typ_fold_subgr"/>
</dbReference>
<keyword evidence="6 15" id="KW-0418">Kinase</keyword>
<keyword evidence="5" id="KW-0547">Nucleotide-binding</keyword>
<evidence type="ECO:0000256" key="6">
    <source>
        <dbReference type="ARBA" id="ARBA00022777"/>
    </source>
</evidence>
<dbReference type="GO" id="GO:0005524">
    <property type="term" value="F:ATP binding"/>
    <property type="evidence" value="ECO:0007669"/>
    <property type="project" value="UniProtKB-UniRule"/>
</dbReference>
<dbReference type="EMBL" id="SEWF01000037">
    <property type="protein sequence ID" value="RYU93792.1"/>
    <property type="molecule type" value="Genomic_DNA"/>
</dbReference>
<dbReference type="GO" id="GO:0004335">
    <property type="term" value="F:galactokinase activity"/>
    <property type="evidence" value="ECO:0007669"/>
    <property type="project" value="UniProtKB-UniRule"/>
</dbReference>
<evidence type="ECO:0000256" key="9">
    <source>
        <dbReference type="ARBA" id="ARBA00023144"/>
    </source>
</evidence>
<evidence type="ECO:0000256" key="11">
    <source>
        <dbReference type="NCBIfam" id="TIGR00131"/>
    </source>
</evidence>
<dbReference type="InterPro" id="IPR013750">
    <property type="entry name" value="GHMP_kinase_C_dom"/>
</dbReference>
<dbReference type="GO" id="GO:0046872">
    <property type="term" value="F:metal ion binding"/>
    <property type="evidence" value="ECO:0007669"/>
    <property type="project" value="UniProtKB-KW"/>
</dbReference>
<dbReference type="SUPFAM" id="SSF55060">
    <property type="entry name" value="GHMP Kinase, C-terminal domain"/>
    <property type="match status" value="1"/>
</dbReference>
<keyword evidence="4" id="KW-0479">Metal-binding</keyword>
<dbReference type="GO" id="GO:0006012">
    <property type="term" value="P:galactose metabolic process"/>
    <property type="evidence" value="ECO:0007669"/>
    <property type="project" value="UniProtKB-UniRule"/>
</dbReference>
<feature type="domain" description="GHMP kinase N-terminal" evidence="12">
    <location>
        <begin position="101"/>
        <end position="179"/>
    </location>
</feature>
<keyword evidence="7" id="KW-0067">ATP-binding</keyword>
<evidence type="ECO:0000256" key="8">
    <source>
        <dbReference type="ARBA" id="ARBA00022842"/>
    </source>
</evidence>
<gene>
    <name evidence="15" type="primary">galK</name>
    <name evidence="15" type="ORF">EWM59_20515</name>
</gene>
<keyword evidence="2" id="KW-0963">Cytoplasm</keyword>
<evidence type="ECO:0000256" key="4">
    <source>
        <dbReference type="ARBA" id="ARBA00022723"/>
    </source>
</evidence>
<dbReference type="Pfam" id="PF08544">
    <property type="entry name" value="GHMP_kinases_C"/>
    <property type="match status" value="1"/>
</dbReference>
<evidence type="ECO:0000256" key="7">
    <source>
        <dbReference type="ARBA" id="ARBA00022840"/>
    </source>
</evidence>
<keyword evidence="10" id="KW-0119">Carbohydrate metabolism</keyword>
<dbReference type="Proteomes" id="UP000293162">
    <property type="component" value="Unassembled WGS sequence"/>
</dbReference>
<proteinExistence type="inferred from homology"/>
<organism evidence="15 16">
    <name type="scientific">Emticicia agri</name>
    <dbReference type="NCBI Taxonomy" id="2492393"/>
    <lineage>
        <taxon>Bacteria</taxon>
        <taxon>Pseudomonadati</taxon>
        <taxon>Bacteroidota</taxon>
        <taxon>Cytophagia</taxon>
        <taxon>Cytophagales</taxon>
        <taxon>Leadbetterellaceae</taxon>
        <taxon>Emticicia</taxon>
    </lineage>
</organism>
<protein>
    <recommendedName>
        <fullName evidence="11">Galactokinase</fullName>
        <ecNumber evidence="11">2.7.1.6</ecNumber>
    </recommendedName>
</protein>
<dbReference type="PROSITE" id="PS00627">
    <property type="entry name" value="GHMP_KINASES_ATP"/>
    <property type="match status" value="1"/>
</dbReference>
<dbReference type="Pfam" id="PF00288">
    <property type="entry name" value="GHMP_kinases_N"/>
    <property type="match status" value="1"/>
</dbReference>
<evidence type="ECO:0000259" key="13">
    <source>
        <dbReference type="Pfam" id="PF08544"/>
    </source>
</evidence>
<evidence type="ECO:0000313" key="16">
    <source>
        <dbReference type="Proteomes" id="UP000293162"/>
    </source>
</evidence>
<keyword evidence="16" id="KW-1185">Reference proteome</keyword>
<dbReference type="GO" id="GO:0005829">
    <property type="term" value="C:cytosol"/>
    <property type="evidence" value="ECO:0007669"/>
    <property type="project" value="TreeGrafter"/>
</dbReference>
<dbReference type="EC" id="2.7.1.6" evidence="11"/>
<evidence type="ECO:0000259" key="14">
    <source>
        <dbReference type="Pfam" id="PF10509"/>
    </source>
</evidence>
<dbReference type="InterPro" id="IPR006203">
    <property type="entry name" value="GHMP_knse_ATP-bd_CS"/>
</dbReference>
<evidence type="ECO:0000259" key="12">
    <source>
        <dbReference type="Pfam" id="PF00288"/>
    </source>
</evidence>
<dbReference type="RefSeq" id="WP_130023122.1">
    <property type="nucleotide sequence ID" value="NZ_SEWF01000037.1"/>
</dbReference>
<keyword evidence="8" id="KW-0460">Magnesium</keyword>
<evidence type="ECO:0000256" key="10">
    <source>
        <dbReference type="ARBA" id="ARBA00023277"/>
    </source>
</evidence>
<evidence type="ECO:0000256" key="5">
    <source>
        <dbReference type="ARBA" id="ARBA00022741"/>
    </source>
</evidence>
<dbReference type="InterPro" id="IPR019741">
    <property type="entry name" value="Galactokinase_CS"/>
</dbReference>
<dbReference type="FunFam" id="3.30.70.890:FF:000001">
    <property type="entry name" value="Galactokinase"/>
    <property type="match status" value="1"/>
</dbReference>
<dbReference type="PANTHER" id="PTHR10457">
    <property type="entry name" value="MEVALONATE KINASE/GALACTOKINASE"/>
    <property type="match status" value="1"/>
</dbReference>
<dbReference type="PIRSF" id="PIRSF000530">
    <property type="entry name" value="Galactokinase"/>
    <property type="match status" value="1"/>
</dbReference>
<feature type="domain" description="Galactokinase N-terminal" evidence="14">
    <location>
        <begin position="8"/>
        <end position="57"/>
    </location>
</feature>
<dbReference type="PANTHER" id="PTHR10457:SF7">
    <property type="entry name" value="GALACTOKINASE-RELATED"/>
    <property type="match status" value="1"/>
</dbReference>
<dbReference type="PROSITE" id="PS00106">
    <property type="entry name" value="GALACTOKINASE"/>
    <property type="match status" value="1"/>
</dbReference>
<dbReference type="InterPro" id="IPR036554">
    <property type="entry name" value="GHMP_kinase_C_sf"/>
</dbReference>
<dbReference type="Gene3D" id="3.30.230.10">
    <property type="match status" value="1"/>
</dbReference>
<accession>A0A4Q5LVS8</accession>
<comment type="similarity">
    <text evidence="1">Belongs to the GHMP kinase family. GalK subfamily.</text>
</comment>
<dbReference type="Gene3D" id="3.30.70.890">
    <property type="entry name" value="GHMP kinase, C-terminal domain"/>
    <property type="match status" value="1"/>
</dbReference>